<protein>
    <submittedName>
        <fullName evidence="1">Uncharacterized protein</fullName>
    </submittedName>
</protein>
<dbReference type="EMBL" id="GU474882">
    <property type="protein sequence ID" value="ADI18121.1"/>
    <property type="molecule type" value="Genomic_DNA"/>
</dbReference>
<sequence length="58" mass="6945">MNLLRLNCGIKNHPENEPYLSDSEYFKETRIKPAINGELFYFFVTSMRCQLFRSGIRR</sequence>
<evidence type="ECO:0000313" key="1">
    <source>
        <dbReference type="EMBL" id="ADI18121.1"/>
    </source>
</evidence>
<organism evidence="1">
    <name type="scientific">uncultured Verrucomicrobiales bacterium HF0200_39L05</name>
    <dbReference type="NCBI Taxonomy" id="710997"/>
    <lineage>
        <taxon>Bacteria</taxon>
        <taxon>Pseudomonadati</taxon>
        <taxon>Verrucomicrobiota</taxon>
        <taxon>Verrucomicrobiia</taxon>
        <taxon>Verrucomicrobiales</taxon>
        <taxon>environmental samples</taxon>
    </lineage>
</organism>
<accession>E0XUN0</accession>
<reference evidence="1" key="1">
    <citation type="journal article" date="2011" name="Environ. Microbiol.">
        <title>Time-series analyses of Monterey Bay coastal microbial picoplankton using a 'genome proxy' microarray.</title>
        <authorList>
            <person name="Rich V.I."/>
            <person name="Pham V.D."/>
            <person name="Eppley J."/>
            <person name="Shi Y."/>
            <person name="DeLong E.F."/>
        </authorList>
    </citation>
    <scope>NUCLEOTIDE SEQUENCE</scope>
</reference>
<proteinExistence type="predicted"/>
<name>E0XUN0_9BACT</name>
<dbReference type="AlphaFoldDB" id="E0XUN0"/>